<evidence type="ECO:0000256" key="6">
    <source>
        <dbReference type="ARBA" id="ARBA00022801"/>
    </source>
</evidence>
<evidence type="ECO:0000313" key="15">
    <source>
        <dbReference type="Proteomes" id="UP001210261"/>
    </source>
</evidence>
<evidence type="ECO:0000256" key="5">
    <source>
        <dbReference type="ARBA" id="ARBA00022723"/>
    </source>
</evidence>
<comment type="cofactor">
    <cofactor evidence="11">
        <name>Zn(2+)</name>
        <dbReference type="ChEBI" id="CHEBI:29105"/>
    </cofactor>
    <text evidence="11">Binds 1 zinc ion per subunit.</text>
</comment>
<evidence type="ECO:0000256" key="1">
    <source>
        <dbReference type="ARBA" id="ARBA00004651"/>
    </source>
</evidence>
<accession>A0ABT4VEM2</accession>
<evidence type="ECO:0000259" key="13">
    <source>
        <dbReference type="Pfam" id="PF01435"/>
    </source>
</evidence>
<evidence type="ECO:0000256" key="10">
    <source>
        <dbReference type="ARBA" id="ARBA00023136"/>
    </source>
</evidence>
<feature type="transmembrane region" description="Helical" evidence="12">
    <location>
        <begin position="177"/>
        <end position="201"/>
    </location>
</feature>
<comment type="subcellular location">
    <subcellularLocation>
        <location evidence="1">Cell membrane</location>
        <topology evidence="1">Multi-pass membrane protein</topology>
    </subcellularLocation>
</comment>
<keyword evidence="2" id="KW-1003">Cell membrane</keyword>
<feature type="transmembrane region" description="Helical" evidence="12">
    <location>
        <begin position="46"/>
        <end position="75"/>
    </location>
</feature>
<dbReference type="NCBIfam" id="NF002775">
    <property type="entry name" value="PRK02870.1"/>
    <property type="match status" value="1"/>
</dbReference>
<dbReference type="Proteomes" id="UP001210261">
    <property type="component" value="Unassembled WGS sequence"/>
</dbReference>
<evidence type="ECO:0000256" key="4">
    <source>
        <dbReference type="ARBA" id="ARBA00022692"/>
    </source>
</evidence>
<dbReference type="InterPro" id="IPR050083">
    <property type="entry name" value="HtpX_protease"/>
</dbReference>
<dbReference type="GO" id="GO:0008237">
    <property type="term" value="F:metallopeptidase activity"/>
    <property type="evidence" value="ECO:0007669"/>
    <property type="project" value="UniProtKB-KW"/>
</dbReference>
<evidence type="ECO:0000256" key="12">
    <source>
        <dbReference type="SAM" id="Phobius"/>
    </source>
</evidence>
<keyword evidence="4 12" id="KW-0812">Transmembrane</keyword>
<feature type="transmembrane region" description="Helical" evidence="12">
    <location>
        <begin position="213"/>
        <end position="233"/>
    </location>
</feature>
<keyword evidence="6 11" id="KW-0378">Hydrolase</keyword>
<evidence type="ECO:0000256" key="2">
    <source>
        <dbReference type="ARBA" id="ARBA00022475"/>
    </source>
</evidence>
<feature type="transmembrane region" description="Helical" evidence="12">
    <location>
        <begin position="20"/>
        <end position="40"/>
    </location>
</feature>
<evidence type="ECO:0000256" key="11">
    <source>
        <dbReference type="RuleBase" id="RU003983"/>
    </source>
</evidence>
<evidence type="ECO:0000256" key="8">
    <source>
        <dbReference type="ARBA" id="ARBA00022989"/>
    </source>
</evidence>
<evidence type="ECO:0000256" key="9">
    <source>
        <dbReference type="ARBA" id="ARBA00023049"/>
    </source>
</evidence>
<name>A0ABT4VEM2_9HELI</name>
<keyword evidence="5" id="KW-0479">Metal-binding</keyword>
<dbReference type="RefSeq" id="WP_271020999.1">
    <property type="nucleotide sequence ID" value="NZ_JAQHXR010000001.1"/>
</dbReference>
<evidence type="ECO:0000313" key="14">
    <source>
        <dbReference type="EMBL" id="MDA3968628.1"/>
    </source>
</evidence>
<feature type="domain" description="Peptidase M48" evidence="13">
    <location>
        <begin position="100"/>
        <end position="308"/>
    </location>
</feature>
<sequence length="312" mass="35632">MVMFEEIIAKNKLKTNCVIVLYLFIFVFIGLLVDIVRINAPSLSYGFYVLITFQVLPVVTLVLLGVAACVIGYTIGNFQRILLSGNEYKEIINRGENRIESELSSILDELILEARLEFRPKLYLMEAPFMNAFASGWHRDNSLIALTTTLVRNLTRDEVKAVMAHELSHIRHGDIRLTLMVGVLSNIMLLVVNYGVFMFLGNNRDNGANIARNILLIFQFILPLITIVLQMFLSRSREYMADSGAVYLMNGDSMPMIRALQKISDNYAKSDFSQVDNNPTRSALYIFGFKEMFSTHPSIENRIRILQRKSRR</sequence>
<gene>
    <name evidence="14" type="primary">htpX</name>
    <name evidence="14" type="ORF">PF021_02940</name>
</gene>
<organism evidence="14 15">
    <name type="scientific">Helicobacter ibis</name>
    <dbReference type="NCBI Taxonomy" id="2962633"/>
    <lineage>
        <taxon>Bacteria</taxon>
        <taxon>Pseudomonadati</taxon>
        <taxon>Campylobacterota</taxon>
        <taxon>Epsilonproteobacteria</taxon>
        <taxon>Campylobacterales</taxon>
        <taxon>Helicobacteraceae</taxon>
        <taxon>Helicobacter</taxon>
    </lineage>
</organism>
<comment type="similarity">
    <text evidence="11">Belongs to the peptidase M48 family.</text>
</comment>
<protein>
    <submittedName>
        <fullName evidence="14">Zinc metalloprotease HtpX</fullName>
        <ecNumber evidence="14">3.4.24.-</ecNumber>
    </submittedName>
</protein>
<dbReference type="PANTHER" id="PTHR43221:SF1">
    <property type="entry name" value="PROTEASE HTPX"/>
    <property type="match status" value="1"/>
</dbReference>
<dbReference type="EC" id="3.4.24.-" evidence="14"/>
<dbReference type="PANTHER" id="PTHR43221">
    <property type="entry name" value="PROTEASE HTPX"/>
    <property type="match status" value="1"/>
</dbReference>
<dbReference type="Gene3D" id="3.30.2010.10">
    <property type="entry name" value="Metalloproteases ('zincins'), catalytic domain"/>
    <property type="match status" value="1"/>
</dbReference>
<keyword evidence="8 12" id="KW-1133">Transmembrane helix</keyword>
<dbReference type="Pfam" id="PF01435">
    <property type="entry name" value="Peptidase_M48"/>
    <property type="match status" value="1"/>
</dbReference>
<evidence type="ECO:0000256" key="3">
    <source>
        <dbReference type="ARBA" id="ARBA00022670"/>
    </source>
</evidence>
<keyword evidence="10 12" id="KW-0472">Membrane</keyword>
<keyword evidence="7 11" id="KW-0862">Zinc</keyword>
<proteinExistence type="inferred from homology"/>
<dbReference type="EMBL" id="JAQHXR010000001">
    <property type="protein sequence ID" value="MDA3968628.1"/>
    <property type="molecule type" value="Genomic_DNA"/>
</dbReference>
<keyword evidence="15" id="KW-1185">Reference proteome</keyword>
<evidence type="ECO:0000256" key="7">
    <source>
        <dbReference type="ARBA" id="ARBA00022833"/>
    </source>
</evidence>
<comment type="caution">
    <text evidence="14">The sequence shown here is derived from an EMBL/GenBank/DDBJ whole genome shotgun (WGS) entry which is preliminary data.</text>
</comment>
<reference evidence="14 15" key="1">
    <citation type="submission" date="2023-01" db="EMBL/GenBank/DDBJ databases">
        <title>Description of Helicobacter ibis sp. nov. isolated from faecal droppings of black-faced ibis (Theristicus melanopis).</title>
        <authorList>
            <person name="Lopez-Cantillo M."/>
            <person name="Vidal-Veuthey B."/>
            <person name="Mella A."/>
            <person name="De La Haba R."/>
            <person name="Collado L."/>
        </authorList>
    </citation>
    <scope>NUCLEOTIDE SEQUENCE [LARGE SCALE GENOMIC DNA]</scope>
    <source>
        <strain evidence="14 15">A82</strain>
    </source>
</reference>
<keyword evidence="9 11" id="KW-0482">Metalloprotease</keyword>
<dbReference type="InterPro" id="IPR001915">
    <property type="entry name" value="Peptidase_M48"/>
</dbReference>
<keyword evidence="3 11" id="KW-0645">Protease</keyword>